<dbReference type="PANTHER" id="PTHR32502">
    <property type="entry name" value="N-ACETYLGALACTOSAMINE PERMEASE II COMPONENT-RELATED"/>
    <property type="match status" value="1"/>
</dbReference>
<keyword evidence="1" id="KW-0472">Membrane</keyword>
<proteinExistence type="predicted"/>
<evidence type="ECO:0000313" key="2">
    <source>
        <dbReference type="EMBL" id="NOT32909.1"/>
    </source>
</evidence>
<feature type="transmembrane region" description="Helical" evidence="1">
    <location>
        <begin position="182"/>
        <end position="201"/>
    </location>
</feature>
<dbReference type="AlphaFoldDB" id="A0A849SUN4"/>
<reference evidence="2 3" key="1">
    <citation type="submission" date="2020-04" db="EMBL/GenBank/DDBJ databases">
        <title>Metagenomic profiling of ammonia- and methane-oxidizing microorganisms in a Dutch drinking water treatment plant.</title>
        <authorList>
            <person name="Poghosyan L."/>
            <person name="Leucker S."/>
        </authorList>
    </citation>
    <scope>NUCLEOTIDE SEQUENCE [LARGE SCALE GENOMIC DNA]</scope>
    <source>
        <strain evidence="2">S-RSF-IL-03</strain>
    </source>
</reference>
<dbReference type="Pfam" id="PF03613">
    <property type="entry name" value="EIID-AGA"/>
    <property type="match status" value="1"/>
</dbReference>
<comment type="caution">
    <text evidence="2">The sequence shown here is derived from an EMBL/GenBank/DDBJ whole genome shotgun (WGS) entry which is preliminary data.</text>
</comment>
<dbReference type="PANTHER" id="PTHR32502:SF23">
    <property type="entry name" value="TRANSPORT PROTEIN, PTS SYSTEM"/>
    <property type="match status" value="1"/>
</dbReference>
<dbReference type="GO" id="GO:0005886">
    <property type="term" value="C:plasma membrane"/>
    <property type="evidence" value="ECO:0007669"/>
    <property type="project" value="TreeGrafter"/>
</dbReference>
<dbReference type="InterPro" id="IPR050303">
    <property type="entry name" value="GatZ_KbaZ_carbometab"/>
</dbReference>
<keyword evidence="1" id="KW-1133">Transmembrane helix</keyword>
<dbReference type="EMBL" id="JABFRW010000020">
    <property type="protein sequence ID" value="NOT32909.1"/>
    <property type="molecule type" value="Genomic_DNA"/>
</dbReference>
<name>A0A849SUN4_UNCEI</name>
<evidence type="ECO:0000313" key="3">
    <source>
        <dbReference type="Proteomes" id="UP000580839"/>
    </source>
</evidence>
<gene>
    <name evidence="2" type="ORF">HOP12_01930</name>
</gene>
<feature type="transmembrane region" description="Helical" evidence="1">
    <location>
        <begin position="207"/>
        <end position="225"/>
    </location>
</feature>
<feature type="transmembrane region" description="Helical" evidence="1">
    <location>
        <begin position="120"/>
        <end position="144"/>
    </location>
</feature>
<dbReference type="PROSITE" id="PS51108">
    <property type="entry name" value="PTS_EIID"/>
    <property type="match status" value="1"/>
</dbReference>
<dbReference type="Proteomes" id="UP000580839">
    <property type="component" value="Unassembled WGS sequence"/>
</dbReference>
<keyword evidence="1" id="KW-0812">Transmembrane</keyword>
<evidence type="ECO:0000256" key="1">
    <source>
        <dbReference type="SAM" id="Phobius"/>
    </source>
</evidence>
<protein>
    <submittedName>
        <fullName evidence="2">PTS mannose/fructose/sorbose transporter family subunit IID</fullName>
    </submittedName>
</protein>
<dbReference type="InterPro" id="IPR004704">
    <property type="entry name" value="PTS_IID_man"/>
</dbReference>
<accession>A0A849SUN4</accession>
<organism evidence="2 3">
    <name type="scientific">Eiseniibacteriota bacterium</name>
    <dbReference type="NCBI Taxonomy" id="2212470"/>
    <lineage>
        <taxon>Bacteria</taxon>
        <taxon>Candidatus Eiseniibacteriota</taxon>
    </lineage>
</organism>
<sequence>MAKLTAFDLGRSSWRTHLLQALWNYERQQGIGWAFAIEPLLERLIPDASERRARLAEHTAYFNTQPTLASLAVGAVAALEERRAAGEPVDADAVARTKAVLGSALAAVGDRFFWFTLRPFAGLLGIALAAGGSRYGALALWLAYNAFHLPLRHAGVGIGYREGPAVLGGTLRARIESVMRNLSLAGCALAGVVVALLLAPGGNPRPAPWQAALLGGMMFGLLAALRSRPSPTQWALGLGALCLIVGWRL</sequence>
<dbReference type="GO" id="GO:0009401">
    <property type="term" value="P:phosphoenolpyruvate-dependent sugar phosphotransferase system"/>
    <property type="evidence" value="ECO:0007669"/>
    <property type="project" value="InterPro"/>
</dbReference>